<sequence>MTLTLTIENEQSLPNGAPVSVRLTDGRGVDIGRSANAEWSLPDPTRFISGRHCEVRFRDGAYWLNDLSTNGTFLNDSTRRIQAPHRLRHGDRLAIGSYIIAVSLDQASEPEAPAPHAVAAFAPSEFGAEADIKAQIAHAIAVETASGIAPPPEPAPFALEPERPSPDPLEEGVAREDINSAARDAAAAAGKPFTMVRARGFFSPPAPGRDTSSPAAPQFGSASQGRQAVDAESPWFEQLPSPAFADEAQKGSVSEAEPLDLREQEALAWGAGDRAAAPLIDALVPEAPAQTALTESEPSPLLDFAPSGPSQTIEPQILEAAASHAPVAAPVAAPAAAPATAPAAAVPTAEDFLRCFAKGAGIPDHIFARQNSLKVAEELGALMRLSVEDLTQLLSARFKAKRFARTSSQTMIQALDNNPLKFAPTPEDALKIMFGPRTSGYLDARRAFEGAFTDLKTHQVNTFAAMQQAVRMLVEDLDPKAIEDVAGKESGLAALLGGHKARLWDLYLARWQAKTLRHEDGLVDAFMLYFAQCYDQAKDTK</sequence>
<dbReference type="HOGENOM" id="CLU_023667_2_1_5"/>
<dbReference type="Pfam" id="PF00498">
    <property type="entry name" value="FHA"/>
    <property type="match status" value="1"/>
</dbReference>
<evidence type="ECO:0000313" key="3">
    <source>
        <dbReference type="EMBL" id="ACK51800.1"/>
    </source>
</evidence>
<dbReference type="STRING" id="395965.Msil_2883"/>
<dbReference type="SUPFAM" id="SSF49879">
    <property type="entry name" value="SMAD/FHA domain"/>
    <property type="match status" value="1"/>
</dbReference>
<dbReference type="CDD" id="cd00060">
    <property type="entry name" value="FHA"/>
    <property type="match status" value="1"/>
</dbReference>
<keyword evidence="4" id="KW-1185">Reference proteome</keyword>
<dbReference type="InterPro" id="IPR046883">
    <property type="entry name" value="T6SS_FHA_C"/>
</dbReference>
<dbReference type="PANTHER" id="PTHR23308">
    <property type="entry name" value="NUCLEAR INHIBITOR OF PROTEIN PHOSPHATASE-1"/>
    <property type="match status" value="1"/>
</dbReference>
<dbReference type="InterPro" id="IPR000253">
    <property type="entry name" value="FHA_dom"/>
</dbReference>
<dbReference type="InterPro" id="IPR008984">
    <property type="entry name" value="SMAD_FHA_dom_sf"/>
</dbReference>
<dbReference type="EMBL" id="CP001280">
    <property type="protein sequence ID" value="ACK51800.1"/>
    <property type="molecule type" value="Genomic_DNA"/>
</dbReference>
<feature type="region of interest" description="Disordered" evidence="1">
    <location>
        <begin position="199"/>
        <end position="231"/>
    </location>
</feature>
<evidence type="ECO:0000259" key="2">
    <source>
        <dbReference type="PROSITE" id="PS50006"/>
    </source>
</evidence>
<dbReference type="InterPro" id="IPR017735">
    <property type="entry name" value="T6SS_FHA"/>
</dbReference>
<name>B8ETF8_METSB</name>
<proteinExistence type="predicted"/>
<reference evidence="3 4" key="1">
    <citation type="journal article" date="2010" name="J. Bacteriol.">
        <title>Complete genome sequence of the aerobic facultative methanotroph Methylocella silvestris BL2.</title>
        <authorList>
            <person name="Chen Y."/>
            <person name="Crombie A."/>
            <person name="Rahman M.T."/>
            <person name="Dedysh S.N."/>
            <person name="Liesack W."/>
            <person name="Stott M.B."/>
            <person name="Alam M."/>
            <person name="Theisen A.R."/>
            <person name="Murrell J.C."/>
            <person name="Dunfield P.F."/>
        </authorList>
    </citation>
    <scope>NUCLEOTIDE SEQUENCE [LARGE SCALE GENOMIC DNA]</scope>
    <source>
        <strain evidence="4">DSM 15510 / CIP 108128 / LMG 27833 / NCIMB 13906 / BL2</strain>
    </source>
</reference>
<dbReference type="KEGG" id="msl:Msil_2883"/>
<dbReference type="eggNOG" id="COG3456">
    <property type="taxonomic scope" value="Bacteria"/>
</dbReference>
<feature type="domain" description="FHA" evidence="2">
    <location>
        <begin position="29"/>
        <end position="79"/>
    </location>
</feature>
<dbReference type="eggNOG" id="COG1716">
    <property type="taxonomic scope" value="Bacteria"/>
</dbReference>
<dbReference type="Pfam" id="PF20232">
    <property type="entry name" value="T6SS_FHA_C"/>
    <property type="match status" value="1"/>
</dbReference>
<dbReference type="AlphaFoldDB" id="B8ETF8"/>
<evidence type="ECO:0000313" key="4">
    <source>
        <dbReference type="Proteomes" id="UP000002257"/>
    </source>
</evidence>
<organism evidence="3 4">
    <name type="scientific">Methylocella silvestris (strain DSM 15510 / CIP 108128 / LMG 27833 / NCIMB 13906 / BL2)</name>
    <dbReference type="NCBI Taxonomy" id="395965"/>
    <lineage>
        <taxon>Bacteria</taxon>
        <taxon>Pseudomonadati</taxon>
        <taxon>Pseudomonadota</taxon>
        <taxon>Alphaproteobacteria</taxon>
        <taxon>Hyphomicrobiales</taxon>
        <taxon>Beijerinckiaceae</taxon>
        <taxon>Methylocella</taxon>
    </lineage>
</organism>
<dbReference type="NCBIfam" id="TIGR03354">
    <property type="entry name" value="VI_FHA"/>
    <property type="match status" value="2"/>
</dbReference>
<gene>
    <name evidence="3" type="ordered locus">Msil_2883</name>
</gene>
<dbReference type="RefSeq" id="WP_012591869.1">
    <property type="nucleotide sequence ID" value="NC_011666.1"/>
</dbReference>
<dbReference type="PROSITE" id="PS50006">
    <property type="entry name" value="FHA_DOMAIN"/>
    <property type="match status" value="1"/>
</dbReference>
<feature type="compositionally biased region" description="Polar residues" evidence="1">
    <location>
        <begin position="210"/>
        <end position="226"/>
    </location>
</feature>
<protein>
    <submittedName>
        <fullName evidence="3">FHA domain containing protein</fullName>
    </submittedName>
</protein>
<feature type="region of interest" description="Disordered" evidence="1">
    <location>
        <begin position="147"/>
        <end position="171"/>
    </location>
</feature>
<evidence type="ECO:0000256" key="1">
    <source>
        <dbReference type="SAM" id="MobiDB-lite"/>
    </source>
</evidence>
<dbReference type="InterPro" id="IPR050923">
    <property type="entry name" value="Cell_Proc_Reg/RNA_Proc"/>
</dbReference>
<dbReference type="SMART" id="SM00240">
    <property type="entry name" value="FHA"/>
    <property type="match status" value="1"/>
</dbReference>
<dbReference type="Gene3D" id="2.60.200.20">
    <property type="match status" value="1"/>
</dbReference>
<feature type="region of interest" description="Disordered" evidence="1">
    <location>
        <begin position="289"/>
        <end position="310"/>
    </location>
</feature>
<dbReference type="Proteomes" id="UP000002257">
    <property type="component" value="Chromosome"/>
</dbReference>
<accession>B8ETF8</accession>